<sequence>MTTAPAVPLPEPDDIVVSVMAGIEPDLAEEVVRQAVADAAASRAKRRRLARALTDDPDLLMSGHPEGPAVIGDFVRALLAHGSRRAVLPKCPECGSTKKLTSLRADGKRICQPCDHRIRASSLSCVECSRPARIYRRTRTGEAICRDCFTLPDGDPVDLITAAVNAVAQDADPAAVRRAVESVAPVGNVYLMFRLLWKIEDTPGLLTGEGAKGSARAARLITALTDAGVSVTAPACPCCGEVRPLSHVLNGSRCCLTCYRKSNSAPCGHCGKERAVATRREDGTPLCSVCMRHEADRVITCVLCDRVRPIGRRTKDGPLCRACFRPTLRICSFCGKGPRRCYRAATGMPRCDTCSRARRTCLGCGKNKHAAARTEDGHLCETCWQKNPISFNPCRLCGTVEYLHSYGRCHSCVHDQQVRQALSRDGAMRPGLQPVHDVLVAGGAKAGLSWLERPSARTILDALADGTCPPTHEGLDALLPNKSVAFLRAALVTAGVLPARDERFAALEQWIASATEAVPDDGERKLVRRFATWHHLRRLRRQAAKKPVTSTQATAVRASIRAAVALLIWLGEHGTDLQHCTKVHLDEWIDGGTTTRYDARGFLECIGLSTQLPAAVLTELLGISPETATAWTQEGGHWARYAATVPAKSTSR</sequence>
<proteinExistence type="predicted"/>
<dbReference type="AlphaFoldDB" id="A0A931AJ04"/>
<dbReference type="EMBL" id="JADOGI010000158">
    <property type="protein sequence ID" value="MBF8191388.1"/>
    <property type="molecule type" value="Genomic_DNA"/>
</dbReference>
<gene>
    <name evidence="1" type="ORF">ITP53_37955</name>
</gene>
<dbReference type="InterPro" id="IPR024064">
    <property type="entry name" value="FdhE-like_sf"/>
</dbReference>
<keyword evidence="2" id="KW-1185">Reference proteome</keyword>
<evidence type="ECO:0000313" key="2">
    <source>
        <dbReference type="Proteomes" id="UP000605361"/>
    </source>
</evidence>
<organism evidence="1 2">
    <name type="scientific">Nonomuraea cypriaca</name>
    <dbReference type="NCBI Taxonomy" id="1187855"/>
    <lineage>
        <taxon>Bacteria</taxon>
        <taxon>Bacillati</taxon>
        <taxon>Actinomycetota</taxon>
        <taxon>Actinomycetes</taxon>
        <taxon>Streptosporangiales</taxon>
        <taxon>Streptosporangiaceae</taxon>
        <taxon>Nonomuraea</taxon>
    </lineage>
</organism>
<accession>A0A931AJ04</accession>
<dbReference type="Proteomes" id="UP000605361">
    <property type="component" value="Unassembled WGS sequence"/>
</dbReference>
<protein>
    <submittedName>
        <fullName evidence="1">Uncharacterized protein</fullName>
    </submittedName>
</protein>
<comment type="caution">
    <text evidence="1">The sequence shown here is derived from an EMBL/GenBank/DDBJ whole genome shotgun (WGS) entry which is preliminary data.</text>
</comment>
<dbReference type="SUPFAM" id="SSF144020">
    <property type="entry name" value="FdhE-like"/>
    <property type="match status" value="1"/>
</dbReference>
<reference evidence="1" key="1">
    <citation type="submission" date="2020-11" db="EMBL/GenBank/DDBJ databases">
        <title>Whole-genome analyses of Nonomuraea sp. K274.</title>
        <authorList>
            <person name="Veyisoglu A."/>
        </authorList>
    </citation>
    <scope>NUCLEOTIDE SEQUENCE</scope>
    <source>
        <strain evidence="1">K274</strain>
    </source>
</reference>
<name>A0A931AJ04_9ACTN</name>
<dbReference type="RefSeq" id="WP_195900296.1">
    <property type="nucleotide sequence ID" value="NZ_JADOGI010000158.1"/>
</dbReference>
<evidence type="ECO:0000313" key="1">
    <source>
        <dbReference type="EMBL" id="MBF8191388.1"/>
    </source>
</evidence>